<proteinExistence type="inferred from homology"/>
<comment type="subcellular location">
    <subcellularLocation>
        <location evidence="1">Nucleus</location>
    </subcellularLocation>
</comment>
<dbReference type="GO" id="GO:0004527">
    <property type="term" value="F:exonuclease activity"/>
    <property type="evidence" value="ECO:0007669"/>
    <property type="project" value="UniProtKB-KW"/>
</dbReference>
<protein>
    <recommendedName>
        <fullName evidence="8">Exonuclease domain-containing protein</fullName>
    </recommendedName>
</protein>
<dbReference type="FunFam" id="3.30.420.10:FF:000019">
    <property type="entry name" value="RNA exonuclease NEF-sp"/>
    <property type="match status" value="1"/>
</dbReference>
<dbReference type="EMBL" id="GG692399">
    <property type="protein sequence ID" value="EER32297.1"/>
    <property type="molecule type" value="Genomic_DNA"/>
</dbReference>
<dbReference type="Gene3D" id="3.30.420.10">
    <property type="entry name" value="Ribonuclease H-like superfamily/Ribonuclease H"/>
    <property type="match status" value="1"/>
</dbReference>
<evidence type="ECO:0000313" key="10">
    <source>
        <dbReference type="Proteomes" id="UP000002037"/>
    </source>
</evidence>
<feature type="region of interest" description="Disordered" evidence="7">
    <location>
        <begin position="62"/>
        <end position="126"/>
    </location>
</feature>
<comment type="similarity">
    <text evidence="2">Belongs to the REXO1/REXO3 family.</text>
</comment>
<dbReference type="GeneID" id="8295816"/>
<name>C5MCL7_CANTT</name>
<keyword evidence="3" id="KW-0540">Nuclease</keyword>
<feature type="compositionally biased region" description="Basic and acidic residues" evidence="7">
    <location>
        <begin position="113"/>
        <end position="126"/>
    </location>
</feature>
<reference evidence="9 10" key="1">
    <citation type="journal article" date="2009" name="Nature">
        <title>Evolution of pathogenicity and sexual reproduction in eight Candida genomes.</title>
        <authorList>
            <person name="Butler G."/>
            <person name="Rasmussen M.D."/>
            <person name="Lin M.F."/>
            <person name="Santos M.A."/>
            <person name="Sakthikumar S."/>
            <person name="Munro C.A."/>
            <person name="Rheinbay E."/>
            <person name="Grabherr M."/>
            <person name="Forche A."/>
            <person name="Reedy J.L."/>
            <person name="Agrafioti I."/>
            <person name="Arnaud M.B."/>
            <person name="Bates S."/>
            <person name="Brown A.J."/>
            <person name="Brunke S."/>
            <person name="Costanzo M.C."/>
            <person name="Fitzpatrick D.A."/>
            <person name="de Groot P.W."/>
            <person name="Harris D."/>
            <person name="Hoyer L.L."/>
            <person name="Hube B."/>
            <person name="Klis F.M."/>
            <person name="Kodira C."/>
            <person name="Lennard N."/>
            <person name="Logue M.E."/>
            <person name="Martin R."/>
            <person name="Neiman A.M."/>
            <person name="Nikolaou E."/>
            <person name="Quail M.A."/>
            <person name="Quinn J."/>
            <person name="Santos M.C."/>
            <person name="Schmitzberger F.F."/>
            <person name="Sherlock G."/>
            <person name="Shah P."/>
            <person name="Silverstein K.A."/>
            <person name="Skrzypek M.S."/>
            <person name="Soll D."/>
            <person name="Staggs R."/>
            <person name="Stansfield I."/>
            <person name="Stumpf M.P."/>
            <person name="Sudbery P.E."/>
            <person name="Srikantha T."/>
            <person name="Zeng Q."/>
            <person name="Berman J."/>
            <person name="Berriman M."/>
            <person name="Heitman J."/>
            <person name="Gow N.A."/>
            <person name="Lorenz M.C."/>
            <person name="Birren B.W."/>
            <person name="Kellis M."/>
            <person name="Cuomo C.A."/>
        </authorList>
    </citation>
    <scope>NUCLEOTIDE SEQUENCE [LARGE SCALE GENOMIC DNA]</scope>
    <source>
        <strain evidence="10">ATCC MYA-3404 / T1</strain>
    </source>
</reference>
<gene>
    <name evidence="9" type="ORF">CTRG_03968</name>
</gene>
<accession>C5MCL7</accession>
<dbReference type="GO" id="GO:0005634">
    <property type="term" value="C:nucleus"/>
    <property type="evidence" value="ECO:0007669"/>
    <property type="project" value="UniProtKB-SubCell"/>
</dbReference>
<sequence length="656" mass="74869">MNGEVEVDDPLSKSTSRLSICQADMEELGEKNPRLQVREFLKNEGQLSRRDSAVSLNSFVEDDTPKAKSIEKRRRSSVQTTGITQQPAKKEKIHKRKLRKLNHPPTVELNPDTAKESDTSEGDDGKRFPFKNIRQLILQIFNVPPTNKLKWCKLGNPEKIPTICFCLVPGLQLEDRDNKDNGSSKKSLKQLPISYLKKIDELPFIYDNFETFIRSMSPGTKDSVHSPLQAITNVPLTKYEKKSLMEKSQKQKITIRDLLLAEQQLVQHNYPRKLADDTWKETQPHDPANKSHIYALDCEFCKAGTQSVLTRISLIDFQGEVVFDELVKPEEEITDYVTKYSGITEEMLKDVTTTIHDIQDLFLKHVSSEDILVGHSLESDLNVMKIMHSKVVDTSIIYEHNRGPPSKPSLRWLAQQYLKSDIQTGEDHGHGHSSIEDAKACLDLVKLKIQNGRLFGTNVGEISIFSRLSHNSNFNGDFKSLWVGYPNPRGPYLDLEDLKLTKISAKNDDEIVDNFLKEIPNKKFAVVNLRDLELNSRWGNAPEYYSGDLDYDQVKAFQRTNERLTKIYEALPEWSVLICYSQSGDPRGMYKLQAVRRDFQKLAKENVDVSTLTKEQSWDADKLDLLLKKTALARESLTFIKVKPSNGITEEKGNSQ</sequence>
<keyword evidence="6" id="KW-0539">Nucleus</keyword>
<keyword evidence="4" id="KW-0378">Hydrolase</keyword>
<dbReference type="RefSeq" id="XP_002549671.1">
    <property type="nucleotide sequence ID" value="XM_002549625.1"/>
</dbReference>
<dbReference type="KEGG" id="ctp:CTRG_03968"/>
<evidence type="ECO:0000256" key="3">
    <source>
        <dbReference type="ARBA" id="ARBA00022722"/>
    </source>
</evidence>
<dbReference type="PANTHER" id="PTHR12801">
    <property type="entry name" value="RNA EXONUCLEASE REXO1 / RECO3 FAMILY MEMBER-RELATED"/>
    <property type="match status" value="1"/>
</dbReference>
<dbReference type="VEuPathDB" id="FungiDB:CTRG_03968"/>
<evidence type="ECO:0000256" key="5">
    <source>
        <dbReference type="ARBA" id="ARBA00022839"/>
    </source>
</evidence>
<evidence type="ECO:0000256" key="7">
    <source>
        <dbReference type="SAM" id="MobiDB-lite"/>
    </source>
</evidence>
<dbReference type="InterPro" id="IPR036397">
    <property type="entry name" value="RNaseH_sf"/>
</dbReference>
<evidence type="ECO:0000256" key="6">
    <source>
        <dbReference type="ARBA" id="ARBA00023242"/>
    </source>
</evidence>
<evidence type="ECO:0000259" key="8">
    <source>
        <dbReference type="SMART" id="SM00479"/>
    </source>
</evidence>
<dbReference type="PANTHER" id="PTHR12801:SF115">
    <property type="entry name" value="FI18136P1-RELATED"/>
    <property type="match status" value="1"/>
</dbReference>
<feature type="compositionally biased region" description="Basic residues" evidence="7">
    <location>
        <begin position="91"/>
        <end position="102"/>
    </location>
</feature>
<dbReference type="CDD" id="cd06145">
    <property type="entry name" value="REX1_like"/>
    <property type="match status" value="1"/>
</dbReference>
<dbReference type="InterPro" id="IPR012337">
    <property type="entry name" value="RNaseH-like_sf"/>
</dbReference>
<dbReference type="GO" id="GO:0003676">
    <property type="term" value="F:nucleic acid binding"/>
    <property type="evidence" value="ECO:0007669"/>
    <property type="project" value="InterPro"/>
</dbReference>
<dbReference type="OrthoDB" id="206335at2759"/>
<organism evidence="9 10">
    <name type="scientific">Candida tropicalis (strain ATCC MYA-3404 / T1)</name>
    <name type="common">Yeast</name>
    <dbReference type="NCBI Taxonomy" id="294747"/>
    <lineage>
        <taxon>Eukaryota</taxon>
        <taxon>Fungi</taxon>
        <taxon>Dikarya</taxon>
        <taxon>Ascomycota</taxon>
        <taxon>Saccharomycotina</taxon>
        <taxon>Pichiomycetes</taxon>
        <taxon>Debaryomycetaceae</taxon>
        <taxon>Candida/Lodderomyces clade</taxon>
        <taxon>Candida</taxon>
    </lineage>
</organism>
<dbReference type="InterPro" id="IPR034922">
    <property type="entry name" value="REX1-like_exo"/>
</dbReference>
<evidence type="ECO:0000256" key="1">
    <source>
        <dbReference type="ARBA" id="ARBA00004123"/>
    </source>
</evidence>
<dbReference type="InterPro" id="IPR013520">
    <property type="entry name" value="Ribonucl_H"/>
</dbReference>
<dbReference type="SMART" id="SM00479">
    <property type="entry name" value="EXOIII"/>
    <property type="match status" value="1"/>
</dbReference>
<dbReference type="Pfam" id="PF00929">
    <property type="entry name" value="RNase_T"/>
    <property type="match status" value="1"/>
</dbReference>
<dbReference type="Proteomes" id="UP000002037">
    <property type="component" value="Unassembled WGS sequence"/>
</dbReference>
<feature type="domain" description="Exonuclease" evidence="8">
    <location>
        <begin position="292"/>
        <end position="454"/>
    </location>
</feature>
<evidence type="ECO:0000313" key="9">
    <source>
        <dbReference type="EMBL" id="EER32297.1"/>
    </source>
</evidence>
<dbReference type="STRING" id="294747.C5MCL7"/>
<evidence type="ECO:0000256" key="4">
    <source>
        <dbReference type="ARBA" id="ARBA00022801"/>
    </source>
</evidence>
<feature type="compositionally biased region" description="Polar residues" evidence="7">
    <location>
        <begin position="77"/>
        <end position="87"/>
    </location>
</feature>
<dbReference type="HOGENOM" id="CLU_008679_2_0_1"/>
<keyword evidence="10" id="KW-1185">Reference proteome</keyword>
<evidence type="ECO:0000256" key="2">
    <source>
        <dbReference type="ARBA" id="ARBA00006357"/>
    </source>
</evidence>
<dbReference type="SUPFAM" id="SSF53098">
    <property type="entry name" value="Ribonuclease H-like"/>
    <property type="match status" value="1"/>
</dbReference>
<dbReference type="eggNOG" id="KOG2248">
    <property type="taxonomic scope" value="Eukaryota"/>
</dbReference>
<dbReference type="InterPro" id="IPR047021">
    <property type="entry name" value="REXO1/3/4-like"/>
</dbReference>
<dbReference type="AlphaFoldDB" id="C5MCL7"/>
<keyword evidence="5" id="KW-0269">Exonuclease</keyword>